<comment type="caution">
    <text evidence="2">The sequence shown here is derived from an EMBL/GenBank/DDBJ whole genome shotgun (WGS) entry which is preliminary data.</text>
</comment>
<evidence type="ECO:0000313" key="3">
    <source>
        <dbReference type="Proteomes" id="UP000249633"/>
    </source>
</evidence>
<organism evidence="2 3">
    <name type="scientific">Roseateles depolymerans</name>
    <dbReference type="NCBI Taxonomy" id="76731"/>
    <lineage>
        <taxon>Bacteria</taxon>
        <taxon>Pseudomonadati</taxon>
        <taxon>Pseudomonadota</taxon>
        <taxon>Betaproteobacteria</taxon>
        <taxon>Burkholderiales</taxon>
        <taxon>Sphaerotilaceae</taxon>
        <taxon>Roseateles</taxon>
    </lineage>
</organism>
<name>A0A2W5DVT8_9BURK</name>
<dbReference type="EMBL" id="QFOD01000006">
    <property type="protein sequence ID" value="PZP33297.1"/>
    <property type="molecule type" value="Genomic_DNA"/>
</dbReference>
<feature type="signal peptide" evidence="1">
    <location>
        <begin position="1"/>
        <end position="34"/>
    </location>
</feature>
<proteinExistence type="predicted"/>
<feature type="chain" id="PRO_5016092804" description="PEP-CTERM sorting domain-containing protein" evidence="1">
    <location>
        <begin position="35"/>
        <end position="226"/>
    </location>
</feature>
<dbReference type="Proteomes" id="UP000249633">
    <property type="component" value="Unassembled WGS sequence"/>
</dbReference>
<evidence type="ECO:0008006" key="4">
    <source>
        <dbReference type="Google" id="ProtNLM"/>
    </source>
</evidence>
<reference evidence="2 3" key="1">
    <citation type="submission" date="2017-08" db="EMBL/GenBank/DDBJ databases">
        <title>Infants hospitalized years apart are colonized by the same room-sourced microbial strains.</title>
        <authorList>
            <person name="Brooks B."/>
            <person name="Olm M.R."/>
            <person name="Firek B.A."/>
            <person name="Baker R."/>
            <person name="Thomas B.C."/>
            <person name="Morowitz M.J."/>
            <person name="Banfield J.F."/>
        </authorList>
    </citation>
    <scope>NUCLEOTIDE SEQUENCE [LARGE SCALE GENOMIC DNA]</scope>
    <source>
        <strain evidence="2">S2_012_000_R2_81</strain>
    </source>
</reference>
<accession>A0A2W5DVT8</accession>
<dbReference type="AlphaFoldDB" id="A0A2W5DVT8"/>
<evidence type="ECO:0000313" key="2">
    <source>
        <dbReference type="EMBL" id="PZP33297.1"/>
    </source>
</evidence>
<keyword evidence="1" id="KW-0732">Signal</keyword>
<gene>
    <name evidence="2" type="ORF">DI603_07945</name>
</gene>
<evidence type="ECO:0000256" key="1">
    <source>
        <dbReference type="SAM" id="SignalP"/>
    </source>
</evidence>
<protein>
    <recommendedName>
        <fullName evidence="4">PEP-CTERM sorting domain-containing protein</fullName>
    </recommendedName>
</protein>
<sequence length="226" mass="24131">MFQRPTRQLTRPLTRLLALGGVGGLLALAGAARADQQVYTSEAAFLAAVGAVTTEDFNRFTRDISGASDHPASGGNFGGDFTLQGSWMIDSPDTLLLIDGSTNLFFGLSSGAWADLHFNTPLKAFGAWFFNVPPTINIDADSLEGLGSYRHVTTLQPTGAGLQFIGFTSDQTFNRIVFESAGCCSASFALDDIRYAGALAPVPEPVPALLLTGGLTLLAWRRRQRR</sequence>